<evidence type="ECO:0000313" key="7">
    <source>
        <dbReference type="EMBL" id="THJ75655.1"/>
    </source>
</evidence>
<dbReference type="PANTHER" id="PTHR30483">
    <property type="entry name" value="LEUCINE-SPECIFIC-BINDING PROTEIN"/>
    <property type="match status" value="1"/>
</dbReference>
<evidence type="ECO:0000313" key="8">
    <source>
        <dbReference type="Proteomes" id="UP000305282"/>
    </source>
</evidence>
<feature type="signal peptide" evidence="5">
    <location>
        <begin position="1"/>
        <end position="19"/>
    </location>
</feature>
<dbReference type="SUPFAM" id="SSF53822">
    <property type="entry name" value="Periplasmic binding protein-like I"/>
    <property type="match status" value="1"/>
</dbReference>
<evidence type="ECO:0000259" key="6">
    <source>
        <dbReference type="Pfam" id="PF13458"/>
    </source>
</evidence>
<dbReference type="InterPro" id="IPR028081">
    <property type="entry name" value="Leu-bd"/>
</dbReference>
<dbReference type="InterPro" id="IPR000709">
    <property type="entry name" value="Leu_Ile_Val-bd"/>
</dbReference>
<dbReference type="AlphaFoldDB" id="A0A4S5ESZ8"/>
<dbReference type="RefSeq" id="WP_136447019.1">
    <property type="nucleotide sequence ID" value="NZ_SSXH01000056.1"/>
</dbReference>
<protein>
    <submittedName>
        <fullName evidence="7">Amino acid ABC transporter substrate-binding protein</fullName>
    </submittedName>
</protein>
<organism evidence="7 8">
    <name type="scientific">Candidatus Frankia alpina</name>
    <dbReference type="NCBI Taxonomy" id="2699483"/>
    <lineage>
        <taxon>Bacteria</taxon>
        <taxon>Bacillati</taxon>
        <taxon>Actinomycetota</taxon>
        <taxon>Actinomycetes</taxon>
        <taxon>Frankiales</taxon>
        <taxon>Frankiaceae</taxon>
        <taxon>Frankia</taxon>
    </lineage>
</organism>
<gene>
    <name evidence="7" type="ORF">E7Y31_04235</name>
</gene>
<dbReference type="PROSITE" id="PS51257">
    <property type="entry name" value="PROKAR_LIPOPROTEIN"/>
    <property type="match status" value="1"/>
</dbReference>
<dbReference type="EMBL" id="SSXH01000056">
    <property type="protein sequence ID" value="THJ75655.1"/>
    <property type="molecule type" value="Genomic_DNA"/>
</dbReference>
<dbReference type="PANTHER" id="PTHR30483:SF37">
    <property type="entry name" value="ABC TRANSPORTER SUBSTRATE-BINDING PROTEIN"/>
    <property type="match status" value="1"/>
</dbReference>
<keyword evidence="8" id="KW-1185">Reference proteome</keyword>
<accession>A0A4S5ESZ8</accession>
<name>A0A4S5ESZ8_9ACTN</name>
<evidence type="ECO:0000256" key="1">
    <source>
        <dbReference type="ARBA" id="ARBA00010062"/>
    </source>
</evidence>
<sequence length="300" mass="30697">MKKTVPIAALALATSVALAACGSSGGSSTATESSGGGASPIRIALIPPSTGALAQYGTDEVKGWQRAVDEVNAAGGADGHRVELIELIELIKKTTDGKSGTTLRAAREAVTKQGARFIGAIVTSTEAAAFNAQLGSLGALAFNATAKDAGLVGSKCVPNSFHIAQTDTMDINALASTLATMPATRWAIQAVDYSTGHSVADTFAKAARAAGKQVVLQQFAPLNTTDFGSYITKLKGSGADAVFAVEYGADGVAFVKQAEQFNLSSQVKTVLGLNTVSEPLFGVLGDQGRAKVTFRADWLL</sequence>
<keyword evidence="4" id="KW-0029">Amino-acid transport</keyword>
<dbReference type="Pfam" id="PF13458">
    <property type="entry name" value="Peripla_BP_6"/>
    <property type="match status" value="1"/>
</dbReference>
<dbReference type="Proteomes" id="UP000305282">
    <property type="component" value="Unassembled WGS sequence"/>
</dbReference>
<dbReference type="InterPro" id="IPR051010">
    <property type="entry name" value="BCAA_transport"/>
</dbReference>
<comment type="similarity">
    <text evidence="1">Belongs to the leucine-binding protein family.</text>
</comment>
<evidence type="ECO:0000256" key="4">
    <source>
        <dbReference type="ARBA" id="ARBA00022970"/>
    </source>
</evidence>
<evidence type="ECO:0000256" key="2">
    <source>
        <dbReference type="ARBA" id="ARBA00022448"/>
    </source>
</evidence>
<proteinExistence type="inferred from homology"/>
<keyword evidence="3 5" id="KW-0732">Signal</keyword>
<dbReference type="PRINTS" id="PR00337">
    <property type="entry name" value="LEUILEVALBP"/>
</dbReference>
<evidence type="ECO:0000256" key="3">
    <source>
        <dbReference type="ARBA" id="ARBA00022729"/>
    </source>
</evidence>
<dbReference type="Gene3D" id="3.40.50.2300">
    <property type="match status" value="2"/>
</dbReference>
<evidence type="ECO:0000256" key="5">
    <source>
        <dbReference type="SAM" id="SignalP"/>
    </source>
</evidence>
<feature type="domain" description="Leucine-binding protein" evidence="6">
    <location>
        <begin position="40"/>
        <end position="279"/>
    </location>
</feature>
<keyword evidence="2" id="KW-0813">Transport</keyword>
<feature type="chain" id="PRO_5038645215" evidence="5">
    <location>
        <begin position="20"/>
        <end position="300"/>
    </location>
</feature>
<reference evidence="7 8" key="1">
    <citation type="submission" date="2019-04" db="EMBL/GenBank/DDBJ databases">
        <title>Draft genome sequences for three unisolated Alnus-infective Frankia Sp+ strains, AgTrS, AiOr and AvVan, the first sequenced Frankia strains able to sporulate in-planta.</title>
        <authorList>
            <person name="Bethencourt L."/>
            <person name="Vautrin F."/>
            <person name="Taib N."/>
            <person name="Dubost A."/>
            <person name="Castro-Garcia L."/>
            <person name="Imbaud O."/>
            <person name="Abrouk D."/>
            <person name="Fournier P."/>
            <person name="Briolay J."/>
            <person name="Nguyen A."/>
            <person name="Normand P."/>
            <person name="Fernandez M.P."/>
            <person name="Brochier-Armanet C."/>
            <person name="Herrera-Belaroussi A."/>
        </authorList>
    </citation>
    <scope>NUCLEOTIDE SEQUENCE [LARGE SCALE GENOMIC DNA]</scope>
    <source>
        <strain evidence="7 8">AvVan</strain>
    </source>
</reference>
<comment type="caution">
    <text evidence="7">The sequence shown here is derived from an EMBL/GenBank/DDBJ whole genome shotgun (WGS) entry which is preliminary data.</text>
</comment>
<dbReference type="GO" id="GO:0006865">
    <property type="term" value="P:amino acid transport"/>
    <property type="evidence" value="ECO:0007669"/>
    <property type="project" value="UniProtKB-KW"/>
</dbReference>
<dbReference type="OrthoDB" id="9794229at2"/>
<dbReference type="InterPro" id="IPR028082">
    <property type="entry name" value="Peripla_BP_I"/>
</dbReference>